<dbReference type="AlphaFoldDB" id="A0A0M4SXA2"/>
<accession>A0A0M4SXA2</accession>
<dbReference type="InterPro" id="IPR011990">
    <property type="entry name" value="TPR-like_helical_dom_sf"/>
</dbReference>
<feature type="signal peptide" evidence="3">
    <location>
        <begin position="1"/>
        <end position="21"/>
    </location>
</feature>
<feature type="repeat" description="TPR" evidence="1">
    <location>
        <begin position="232"/>
        <end position="265"/>
    </location>
</feature>
<feature type="repeat" description="TPR" evidence="1">
    <location>
        <begin position="268"/>
        <end position="301"/>
    </location>
</feature>
<reference evidence="6" key="1">
    <citation type="submission" date="2015-07" db="EMBL/GenBank/DDBJ databases">
        <title>Genome Of Nitrogen-Fixing Cyanobacterium Nostoc piscinale CENA21 From Solimoes/Amazon River Floodplain Sediments And Comparative Genomics To Uncover Biosynthetic Natural Products Potential.</title>
        <authorList>
            <person name="Leao T.F."/>
            <person name="Leao P.N."/>
            <person name="Guimaraes P.I."/>
            <person name="de Melo A.G.C."/>
            <person name="Ramos R.T.J."/>
            <person name="Silva A."/>
            <person name="Fiore M.F."/>
            <person name="Schneider M.P.C."/>
        </authorList>
    </citation>
    <scope>NUCLEOTIDE SEQUENCE [LARGE SCALE GENOMIC DNA]</scope>
    <source>
        <strain evidence="6">CENA21</strain>
    </source>
</reference>
<dbReference type="EMBL" id="CP012036">
    <property type="protein sequence ID" value="ALF53559.1"/>
    <property type="molecule type" value="Genomic_DNA"/>
</dbReference>
<name>A0A0M4SXA2_9NOSO</name>
<evidence type="ECO:0000256" key="2">
    <source>
        <dbReference type="SAM" id="Coils"/>
    </source>
</evidence>
<evidence type="ECO:0000259" key="4">
    <source>
        <dbReference type="Pfam" id="PF12770"/>
    </source>
</evidence>
<feature type="coiled-coil region" evidence="2">
    <location>
        <begin position="281"/>
        <end position="308"/>
    </location>
</feature>
<dbReference type="STRING" id="224013.ACX27_13075"/>
<dbReference type="Gene3D" id="1.25.40.10">
    <property type="entry name" value="Tetratricopeptide repeat domain"/>
    <property type="match status" value="2"/>
</dbReference>
<gene>
    <name evidence="5" type="ORF">ACX27_13075</name>
</gene>
<dbReference type="PATRIC" id="fig|224013.5.peg.3166"/>
<evidence type="ECO:0000256" key="3">
    <source>
        <dbReference type="SAM" id="SignalP"/>
    </source>
</evidence>
<reference evidence="5 6" key="2">
    <citation type="journal article" date="2016" name="Genome Announc.">
        <title>Draft Genome Sequence of the N2-Fixing Cyanobacterium Nostoc piscinale CENA21, Isolated from the Brazilian Amazon Floodplain.</title>
        <authorList>
            <person name="Leao T."/>
            <person name="Guimaraes P.I."/>
            <person name="de Melo A.G."/>
            <person name="Ramos R.T."/>
            <person name="Leao P.N."/>
            <person name="Silva A."/>
            <person name="Fiore M.F."/>
            <person name="Schneider M.P."/>
        </authorList>
    </citation>
    <scope>NUCLEOTIDE SEQUENCE [LARGE SCALE GENOMIC DNA]</scope>
    <source>
        <strain evidence="5 6">CENA21</strain>
    </source>
</reference>
<dbReference type="PANTHER" id="PTHR10098">
    <property type="entry name" value="RAPSYN-RELATED"/>
    <property type="match status" value="1"/>
</dbReference>
<dbReference type="Pfam" id="PF13181">
    <property type="entry name" value="TPR_8"/>
    <property type="match status" value="1"/>
</dbReference>
<dbReference type="Proteomes" id="UP000062645">
    <property type="component" value="Chromosome"/>
</dbReference>
<dbReference type="PROSITE" id="PS50005">
    <property type="entry name" value="TPR"/>
    <property type="match status" value="4"/>
</dbReference>
<feature type="chain" id="PRO_5005802151" description="CHAT domain-containing protein" evidence="3">
    <location>
        <begin position="22"/>
        <end position="782"/>
    </location>
</feature>
<dbReference type="PANTHER" id="PTHR10098:SF108">
    <property type="entry name" value="TETRATRICOPEPTIDE REPEAT PROTEIN 28"/>
    <property type="match status" value="1"/>
</dbReference>
<dbReference type="SUPFAM" id="SSF48452">
    <property type="entry name" value="TPR-like"/>
    <property type="match status" value="2"/>
</dbReference>
<keyword evidence="1" id="KW-0802">TPR repeat</keyword>
<dbReference type="KEGG" id="npz:ACX27_13075"/>
<dbReference type="Pfam" id="PF13424">
    <property type="entry name" value="TPR_12"/>
    <property type="match status" value="3"/>
</dbReference>
<dbReference type="OrthoDB" id="443153at2"/>
<dbReference type="InterPro" id="IPR019734">
    <property type="entry name" value="TPR_rpt"/>
</dbReference>
<keyword evidence="6" id="KW-1185">Reference proteome</keyword>
<dbReference type="SMART" id="SM00028">
    <property type="entry name" value="TPR"/>
    <property type="match status" value="8"/>
</dbReference>
<feature type="domain" description="CHAT" evidence="4">
    <location>
        <begin position="498"/>
        <end position="780"/>
    </location>
</feature>
<feature type="repeat" description="TPR" evidence="1">
    <location>
        <begin position="192"/>
        <end position="225"/>
    </location>
</feature>
<evidence type="ECO:0000313" key="6">
    <source>
        <dbReference type="Proteomes" id="UP000062645"/>
    </source>
</evidence>
<dbReference type="RefSeq" id="WP_062293022.1">
    <property type="nucleotide sequence ID" value="NZ_CP012036.1"/>
</dbReference>
<keyword evidence="3" id="KW-0732">Signal</keyword>
<keyword evidence="2" id="KW-0175">Coiled coil</keyword>
<proteinExistence type="predicted"/>
<sequence>MKLHLLLTITLLLLFPLPANSNQSIDAQQYRANLLLNLGNRQLTNGQFKSALASLQESLKLYQITGDRTGEATALFRIADAYFTLGRYRTAINFYKQSLQLTQDFANQSMTVQIFEHLSNTYTNLGDEKLAKKYQEQATALKKDIGNPDREAAFLGNVGLDHDAVTEYKQAIAFYSQQFTTAKENNNYQLQIDSLQNLAATYRKLGQYSQAIAIYQQQLKLAQELNNNTIVSLTFKQIAETYQTQGDFKAAIAFYQQQLQLTDKTQKSEVIRQLGRAYTFAKEYEQAIALYQEQLNSAKANKDNYTQGTALNNLAFVYLNSNKFDEAKTILEASIKTWTSLRLDLGNTIDYATEQNNTYRLLQQILITQNQPEAALKIAEQGSIMTFLQLMGMRLDSEPKDNNLKVAHKSIIIPTIIDIQKIAKSKKATLVKYSIIPDDGLYIWVIQPTGKITFRKVKPTPENTFTSTQNISEIVASIPKYLGINSQENQAKQLVNPLLQLHQLLIKPIIDLLPENPQTPVIFITQDELHFVPFSALIDISGKYLIEKHPISTVPAIQILQLAKEQRSRTGGSKVVVVGNPTMPKISHAINQAPQPLPQLINSEQEALAVADLFKTKAFIGSQASKAAILPLLPKAKIIHLATYGVLDDIKRQGIPGGIALAGENTGLLTASEILNLYNQPKGKRLHARLAFISAGEPGHGSIGNGVLGLSLALMTSGVPSVIVSQWAAPDTPTSVLTTEFYRQLKQNPNKAQALQQAMLATMKQYPNPKDWAGFNLIGELH</sequence>
<evidence type="ECO:0000256" key="1">
    <source>
        <dbReference type="PROSITE-ProRule" id="PRU00339"/>
    </source>
</evidence>
<dbReference type="InterPro" id="IPR024983">
    <property type="entry name" value="CHAT_dom"/>
</dbReference>
<protein>
    <recommendedName>
        <fullName evidence="4">CHAT domain-containing protein</fullName>
    </recommendedName>
</protein>
<feature type="repeat" description="TPR" evidence="1">
    <location>
        <begin position="72"/>
        <end position="105"/>
    </location>
</feature>
<dbReference type="Pfam" id="PF12770">
    <property type="entry name" value="CHAT"/>
    <property type="match status" value="1"/>
</dbReference>
<evidence type="ECO:0000313" key="5">
    <source>
        <dbReference type="EMBL" id="ALF53559.1"/>
    </source>
</evidence>
<organism evidence="5 6">
    <name type="scientific">Nostoc piscinale CENA21</name>
    <dbReference type="NCBI Taxonomy" id="224013"/>
    <lineage>
        <taxon>Bacteria</taxon>
        <taxon>Bacillati</taxon>
        <taxon>Cyanobacteriota</taxon>
        <taxon>Cyanophyceae</taxon>
        <taxon>Nostocales</taxon>
        <taxon>Nostocaceae</taxon>
        <taxon>Nostoc</taxon>
    </lineage>
</organism>